<dbReference type="EnsemblMetazoa" id="SSS_1140s_mrna">
    <property type="protein sequence ID" value="KAF7493344.1"/>
    <property type="gene ID" value="SSS_1140"/>
</dbReference>
<dbReference type="GO" id="GO:0006508">
    <property type="term" value="P:proteolysis"/>
    <property type="evidence" value="ECO:0007669"/>
    <property type="project" value="InterPro"/>
</dbReference>
<evidence type="ECO:0000313" key="10">
    <source>
        <dbReference type="EMBL" id="KAF7493344.1"/>
    </source>
</evidence>
<dbReference type="CDD" id="cd00303">
    <property type="entry name" value="retropepsin_like"/>
    <property type="match status" value="1"/>
</dbReference>
<keyword evidence="5" id="KW-0255">Endonuclease</keyword>
<feature type="region of interest" description="Disordered" evidence="8">
    <location>
        <begin position="1"/>
        <end position="25"/>
    </location>
</feature>
<keyword evidence="4" id="KW-0540">Nuclease</keyword>
<dbReference type="InterPro" id="IPR021109">
    <property type="entry name" value="Peptidase_aspartic_dom_sf"/>
</dbReference>
<dbReference type="InterPro" id="IPR043502">
    <property type="entry name" value="DNA/RNA_pol_sf"/>
</dbReference>
<dbReference type="Pfam" id="PF17921">
    <property type="entry name" value="Integrase_H2C2"/>
    <property type="match status" value="1"/>
</dbReference>
<dbReference type="PANTHER" id="PTHR37984">
    <property type="entry name" value="PROTEIN CBG26694"/>
    <property type="match status" value="1"/>
</dbReference>
<dbReference type="GO" id="GO:0003964">
    <property type="term" value="F:RNA-directed DNA polymerase activity"/>
    <property type="evidence" value="ECO:0007669"/>
    <property type="project" value="UniProtKB-KW"/>
</dbReference>
<dbReference type="SUPFAM" id="SSF50630">
    <property type="entry name" value="Acid proteases"/>
    <property type="match status" value="1"/>
</dbReference>
<dbReference type="PROSITE" id="PS00141">
    <property type="entry name" value="ASP_PROTEASE"/>
    <property type="match status" value="1"/>
</dbReference>
<dbReference type="OrthoDB" id="6507393at2759"/>
<dbReference type="Pfam" id="PF17917">
    <property type="entry name" value="RT_RNaseH"/>
    <property type="match status" value="1"/>
</dbReference>
<keyword evidence="6" id="KW-0378">Hydrolase</keyword>
<dbReference type="SUPFAM" id="SSF56672">
    <property type="entry name" value="DNA/RNA polymerases"/>
    <property type="match status" value="1"/>
</dbReference>
<dbReference type="Gene3D" id="3.30.70.270">
    <property type="match status" value="2"/>
</dbReference>
<dbReference type="Gene3D" id="1.10.340.70">
    <property type="match status" value="1"/>
</dbReference>
<dbReference type="AlphaFoldDB" id="A0A834R972"/>
<sequence length="934" mass="108881">MSFATRHGGSGDHPMATNNFSNKGPMVPIRPMKENESIQSFIRIFDNWAKANCWDDQESARIFKALIEDDQISNKIEKCAGNESFENIKKDLLTISKSARDRKFIELKSLKLGIEDDVDNLYHQISKLIDDCYNERVDPNQLKRDFFLSSIDARIRSKLFINQELPDDIIDLKNLVKGLMVIEKEIATKSLPKKSNNGGKWCDICKKRNHNTEECYSKKRTENLNCANTHLQGPSKRYFIKMEVNGNKIEALFDTGSNRSIIADTIARPQEKFKKECGTAAKTATLSIIGKTNAKIKIGEFEFEHHLFISDDINYAILGMDIFNRLKMSLKYGGKLEFIANDQVHSIQLIQEGSTDNLCMSINEIETTFPEDLSSEVQQQVSEGQNDKINEILEDYSGIEKGIGRTNSIEHVIELKPGSNPVRSKPYRVPQALEKRVENQLKEMEKKKIIEQSKSPWSSPLVVIEKKDKTLRLAIDYRKLNRMTIFDAQPSPRLDEILSSLRDAKIFSKLDFRQGYYQIPLRREDKEKTAFRFKNKLYQFIVMPFGLSTACQTFMRLMENLFDDLSFVKVYIDDILIFSQNEKEHEKHIRTVFSIIEKASLSLNLEKCEFYKQKIEFLGFVIGNNEISMTEDKAEAIRKYPVPKNQKELKRFLGLASYYRNMINNFAETAYPLYQLLKKNKRFKWDSEEDQAFQLLRDKLSSYPILKIPNFDKDFYVRTDASDLAMAGTLTQRDDNGNPYVVEYFSKGFNETQRRYPIVEKEATALITAIEKWSYYLKNRKFIIQTDHRPLIFLNSMISKNNKLARMCLRLQEYQFETEHIPGKENIDADALSRIEFNAIQFDELNELISADEDMCNMQKRFPTRFEKTNGYLYYQRKQSRKRLCIPRSKVNEVIQEIHDLGAHIGEKKTIDIIAKRFYFPNLRQIVQDYIFPD</sequence>
<dbReference type="Proteomes" id="UP000070412">
    <property type="component" value="Unassembled WGS sequence"/>
</dbReference>
<keyword evidence="2" id="KW-0808">Transferase</keyword>
<gene>
    <name evidence="10" type="ORF">SSS_1140</name>
</gene>
<dbReference type="CDD" id="cd09274">
    <property type="entry name" value="RNase_HI_RT_Ty3"/>
    <property type="match status" value="1"/>
</dbReference>
<keyword evidence="3" id="KW-0548">Nucleotidyltransferase</keyword>
<evidence type="ECO:0000256" key="5">
    <source>
        <dbReference type="ARBA" id="ARBA00022759"/>
    </source>
</evidence>
<organism evidence="10">
    <name type="scientific">Sarcoptes scabiei</name>
    <name type="common">Itch mite</name>
    <name type="synonym">Acarus scabiei</name>
    <dbReference type="NCBI Taxonomy" id="52283"/>
    <lineage>
        <taxon>Eukaryota</taxon>
        <taxon>Metazoa</taxon>
        <taxon>Ecdysozoa</taxon>
        <taxon>Arthropoda</taxon>
        <taxon>Chelicerata</taxon>
        <taxon>Arachnida</taxon>
        <taxon>Acari</taxon>
        <taxon>Acariformes</taxon>
        <taxon>Sarcoptiformes</taxon>
        <taxon>Astigmata</taxon>
        <taxon>Psoroptidia</taxon>
        <taxon>Sarcoptoidea</taxon>
        <taxon>Sarcoptidae</taxon>
        <taxon>Sarcoptinae</taxon>
        <taxon>Sarcoptes</taxon>
    </lineage>
</organism>
<dbReference type="InterPro" id="IPR000477">
    <property type="entry name" value="RT_dom"/>
</dbReference>
<dbReference type="InterPro" id="IPR043128">
    <property type="entry name" value="Rev_trsase/Diguanyl_cyclase"/>
</dbReference>
<keyword evidence="12" id="KW-1185">Reference proteome</keyword>
<evidence type="ECO:0000256" key="4">
    <source>
        <dbReference type="ARBA" id="ARBA00022722"/>
    </source>
</evidence>
<feature type="domain" description="Reverse transcriptase" evidence="9">
    <location>
        <begin position="445"/>
        <end position="622"/>
    </location>
</feature>
<evidence type="ECO:0000256" key="6">
    <source>
        <dbReference type="ARBA" id="ARBA00022801"/>
    </source>
</evidence>
<dbReference type="Pfam" id="PF00078">
    <property type="entry name" value="RVT_1"/>
    <property type="match status" value="1"/>
</dbReference>
<reference evidence="12" key="1">
    <citation type="journal article" date="2020" name="PLoS Negl. Trop. Dis.">
        <title>High-quality nuclear genome for Sarcoptes scabiei-A critical resource for a neglected parasite.</title>
        <authorList>
            <person name="Korhonen P.K."/>
            <person name="Gasser R.B."/>
            <person name="Ma G."/>
            <person name="Wang T."/>
            <person name="Stroehlein A.J."/>
            <person name="Young N.D."/>
            <person name="Ang C.S."/>
            <person name="Fernando D.D."/>
            <person name="Lu H.C."/>
            <person name="Taylor S."/>
            <person name="Reynolds S.L."/>
            <person name="Mofiz E."/>
            <person name="Najaraj S.H."/>
            <person name="Gowda H."/>
            <person name="Madugundu A."/>
            <person name="Renuse S."/>
            <person name="Holt D."/>
            <person name="Pandey A."/>
            <person name="Papenfuss A.T."/>
            <person name="Fischer K."/>
        </authorList>
    </citation>
    <scope>NUCLEOTIDE SEQUENCE [LARGE SCALE GENOMIC DNA]</scope>
</reference>
<reference evidence="11" key="3">
    <citation type="submission" date="2022-06" db="UniProtKB">
        <authorList>
            <consortium name="EnsemblMetazoa"/>
        </authorList>
    </citation>
    <scope>IDENTIFICATION</scope>
</reference>
<dbReference type="EC" id="2.7.7.49" evidence="1"/>
<dbReference type="Gene3D" id="3.10.10.10">
    <property type="entry name" value="HIV Type 1 Reverse Transcriptase, subunit A, domain 1"/>
    <property type="match status" value="1"/>
</dbReference>
<dbReference type="Gene3D" id="2.40.70.10">
    <property type="entry name" value="Acid Proteases"/>
    <property type="match status" value="1"/>
</dbReference>
<dbReference type="InterPro" id="IPR041588">
    <property type="entry name" value="Integrase_H2C2"/>
</dbReference>
<evidence type="ECO:0000256" key="7">
    <source>
        <dbReference type="ARBA" id="ARBA00022918"/>
    </source>
</evidence>
<dbReference type="PROSITE" id="PS50878">
    <property type="entry name" value="RT_POL"/>
    <property type="match status" value="1"/>
</dbReference>
<evidence type="ECO:0000256" key="2">
    <source>
        <dbReference type="ARBA" id="ARBA00022679"/>
    </source>
</evidence>
<dbReference type="FunFam" id="3.30.70.270:FF:000020">
    <property type="entry name" value="Transposon Tf2-6 polyprotein-like Protein"/>
    <property type="match status" value="1"/>
</dbReference>
<evidence type="ECO:0000256" key="3">
    <source>
        <dbReference type="ARBA" id="ARBA00022695"/>
    </source>
</evidence>
<evidence type="ECO:0000259" key="9">
    <source>
        <dbReference type="PROSITE" id="PS50878"/>
    </source>
</evidence>
<dbReference type="CDD" id="cd01647">
    <property type="entry name" value="RT_LTR"/>
    <property type="match status" value="1"/>
</dbReference>
<dbReference type="GO" id="GO:0004190">
    <property type="term" value="F:aspartic-type endopeptidase activity"/>
    <property type="evidence" value="ECO:0007669"/>
    <property type="project" value="InterPro"/>
</dbReference>
<accession>A0A834R972</accession>
<protein>
    <recommendedName>
        <fullName evidence="1">RNA-directed DNA polymerase</fullName>
        <ecNumber evidence="1">2.7.7.49</ecNumber>
    </recommendedName>
</protein>
<evidence type="ECO:0000313" key="12">
    <source>
        <dbReference type="Proteomes" id="UP000070412"/>
    </source>
</evidence>
<dbReference type="GO" id="GO:0004519">
    <property type="term" value="F:endonuclease activity"/>
    <property type="evidence" value="ECO:0007669"/>
    <property type="project" value="UniProtKB-KW"/>
</dbReference>
<dbReference type="InterPro" id="IPR001969">
    <property type="entry name" value="Aspartic_peptidase_AS"/>
</dbReference>
<dbReference type="InterPro" id="IPR050951">
    <property type="entry name" value="Retrovirus_Pol_polyprotein"/>
</dbReference>
<dbReference type="InterPro" id="IPR041373">
    <property type="entry name" value="RT_RNaseH"/>
</dbReference>
<dbReference type="PANTHER" id="PTHR37984:SF5">
    <property type="entry name" value="PROTEIN NYNRIN-LIKE"/>
    <property type="match status" value="1"/>
</dbReference>
<name>A0A834R972_SARSC</name>
<keyword evidence="7" id="KW-0695">RNA-directed DNA polymerase</keyword>
<proteinExistence type="predicted"/>
<dbReference type="Pfam" id="PF13975">
    <property type="entry name" value="gag-asp_proteas"/>
    <property type="match status" value="1"/>
</dbReference>
<evidence type="ECO:0000256" key="8">
    <source>
        <dbReference type="SAM" id="MobiDB-lite"/>
    </source>
</evidence>
<dbReference type="EMBL" id="WVUK01000056">
    <property type="protein sequence ID" value="KAF7493344.1"/>
    <property type="molecule type" value="Genomic_DNA"/>
</dbReference>
<evidence type="ECO:0000313" key="11">
    <source>
        <dbReference type="EnsemblMetazoa" id="KAF7493344.1"/>
    </source>
</evidence>
<evidence type="ECO:0000256" key="1">
    <source>
        <dbReference type="ARBA" id="ARBA00012493"/>
    </source>
</evidence>
<reference evidence="10" key="2">
    <citation type="submission" date="2020-01" db="EMBL/GenBank/DDBJ databases">
        <authorList>
            <person name="Korhonen P.K.K."/>
            <person name="Guangxu M.G."/>
            <person name="Wang T.W."/>
            <person name="Stroehlein A.J.S."/>
            <person name="Young N.D."/>
            <person name="Ang C.-S.A."/>
            <person name="Fernando D.W.F."/>
            <person name="Lu H.L."/>
            <person name="Taylor S.T."/>
            <person name="Ehtesham M.E.M."/>
            <person name="Najaraj S.H.N."/>
            <person name="Harsha G.H.G."/>
            <person name="Madugundu A.M."/>
            <person name="Renuse S.R."/>
            <person name="Holt D.H."/>
            <person name="Pandey A.P."/>
            <person name="Papenfuss A.P."/>
            <person name="Gasser R.B.G."/>
            <person name="Fischer K.F."/>
        </authorList>
    </citation>
    <scope>NUCLEOTIDE SEQUENCE</scope>
    <source>
        <strain evidence="10">SSS_KF_BRIS2020</strain>
    </source>
</reference>